<dbReference type="GO" id="GO:0003700">
    <property type="term" value="F:DNA-binding transcription factor activity"/>
    <property type="evidence" value="ECO:0007669"/>
    <property type="project" value="InterPro"/>
</dbReference>
<protein>
    <submittedName>
        <fullName evidence="6">DNA-binding transcriptional LysR family regulator</fullName>
    </submittedName>
</protein>
<dbReference type="SUPFAM" id="SSF53850">
    <property type="entry name" value="Periplasmic binding protein-like II"/>
    <property type="match status" value="1"/>
</dbReference>
<dbReference type="InterPro" id="IPR005119">
    <property type="entry name" value="LysR_subst-bd"/>
</dbReference>
<sequence length="305" mass="33285">MRIEQLEYIAAVTQHGSLRRASEHLHISQPALSEAITKLERELGVTLLDRRRAGARISREGQELLHSMSDVLEAVDRLRLAAGDQSAGVSSVRVGTVHAGTATVLLPTLRRFSSEHPRTTVEVRTLVQEDIYLALVEGAIDVGLVNLLDGDDLPPTIEGTTLLRGRPVVVVPTAHRLAEREEITVDDLRDEPFVGMRAGYLMHRFAHRVFGRDLPRHWHATDGAEMGKMMVAEGLGLTLLPDYSVIGDPRESGGHITARPLAGDRSRVTMTAVRRHQARTTSGTHSLLELLAATARGVSGSARTP</sequence>
<evidence type="ECO:0000259" key="5">
    <source>
        <dbReference type="PROSITE" id="PS50931"/>
    </source>
</evidence>
<dbReference type="CDD" id="cd05466">
    <property type="entry name" value="PBP2_LTTR_substrate"/>
    <property type="match status" value="1"/>
</dbReference>
<evidence type="ECO:0000256" key="3">
    <source>
        <dbReference type="ARBA" id="ARBA00023125"/>
    </source>
</evidence>
<keyword evidence="3 6" id="KW-0238">DNA-binding</keyword>
<proteinExistence type="inferred from homology"/>
<dbReference type="GO" id="GO:0032993">
    <property type="term" value="C:protein-DNA complex"/>
    <property type="evidence" value="ECO:0007669"/>
    <property type="project" value="TreeGrafter"/>
</dbReference>
<dbReference type="InterPro" id="IPR036388">
    <property type="entry name" value="WH-like_DNA-bd_sf"/>
</dbReference>
<dbReference type="GO" id="GO:0003677">
    <property type="term" value="F:DNA binding"/>
    <property type="evidence" value="ECO:0007669"/>
    <property type="project" value="UniProtKB-KW"/>
</dbReference>
<dbReference type="PROSITE" id="PS50931">
    <property type="entry name" value="HTH_LYSR"/>
    <property type="match status" value="1"/>
</dbReference>
<comment type="caution">
    <text evidence="6">The sequence shown here is derived from an EMBL/GenBank/DDBJ whole genome shotgun (WGS) entry which is preliminary data.</text>
</comment>
<dbReference type="Gene3D" id="1.10.10.10">
    <property type="entry name" value="Winged helix-like DNA-binding domain superfamily/Winged helix DNA-binding domain"/>
    <property type="match status" value="1"/>
</dbReference>
<accession>A0A543A3L0</accession>
<dbReference type="AlphaFoldDB" id="A0A543A3L0"/>
<evidence type="ECO:0000256" key="2">
    <source>
        <dbReference type="ARBA" id="ARBA00023015"/>
    </source>
</evidence>
<feature type="domain" description="HTH lysR-type" evidence="5">
    <location>
        <begin position="1"/>
        <end position="58"/>
    </location>
</feature>
<dbReference type="InterPro" id="IPR000847">
    <property type="entry name" value="LysR_HTH_N"/>
</dbReference>
<evidence type="ECO:0000313" key="6">
    <source>
        <dbReference type="EMBL" id="TQL67178.1"/>
    </source>
</evidence>
<dbReference type="InterPro" id="IPR036390">
    <property type="entry name" value="WH_DNA-bd_sf"/>
</dbReference>
<dbReference type="OrthoDB" id="3181812at2"/>
<dbReference type="Proteomes" id="UP000320209">
    <property type="component" value="Unassembled WGS sequence"/>
</dbReference>
<evidence type="ECO:0000256" key="1">
    <source>
        <dbReference type="ARBA" id="ARBA00009437"/>
    </source>
</evidence>
<dbReference type="PANTHER" id="PTHR30346:SF28">
    <property type="entry name" value="HTH-TYPE TRANSCRIPTIONAL REGULATOR CYNR"/>
    <property type="match status" value="1"/>
</dbReference>
<dbReference type="RefSeq" id="WP_141779308.1">
    <property type="nucleotide sequence ID" value="NZ_VFOV01000001.1"/>
</dbReference>
<reference evidence="6 7" key="1">
    <citation type="submission" date="2019-06" db="EMBL/GenBank/DDBJ databases">
        <title>Sequencing the genomes of 1000 actinobacteria strains.</title>
        <authorList>
            <person name="Klenk H.-P."/>
        </authorList>
    </citation>
    <scope>NUCLEOTIDE SEQUENCE [LARGE SCALE GENOMIC DNA]</scope>
    <source>
        <strain evidence="6 7">DSM 25218</strain>
    </source>
</reference>
<dbReference type="FunFam" id="1.10.10.10:FF:000001">
    <property type="entry name" value="LysR family transcriptional regulator"/>
    <property type="match status" value="1"/>
</dbReference>
<keyword evidence="7" id="KW-1185">Reference proteome</keyword>
<dbReference type="Pfam" id="PF00126">
    <property type="entry name" value="HTH_1"/>
    <property type="match status" value="1"/>
</dbReference>
<keyword evidence="2" id="KW-0805">Transcription regulation</keyword>
<dbReference type="EMBL" id="VFOV01000001">
    <property type="protein sequence ID" value="TQL67178.1"/>
    <property type="molecule type" value="Genomic_DNA"/>
</dbReference>
<gene>
    <name evidence="6" type="ORF">FB381_1051</name>
</gene>
<dbReference type="PANTHER" id="PTHR30346">
    <property type="entry name" value="TRANSCRIPTIONAL DUAL REGULATOR HCAR-RELATED"/>
    <property type="match status" value="1"/>
</dbReference>
<dbReference type="Gene3D" id="3.40.190.290">
    <property type="match status" value="1"/>
</dbReference>
<comment type="similarity">
    <text evidence="1">Belongs to the LysR transcriptional regulatory family.</text>
</comment>
<keyword evidence="4" id="KW-0804">Transcription</keyword>
<name>A0A543A3L0_9ACTN</name>
<evidence type="ECO:0000256" key="4">
    <source>
        <dbReference type="ARBA" id="ARBA00023163"/>
    </source>
</evidence>
<dbReference type="PRINTS" id="PR00039">
    <property type="entry name" value="HTHLYSR"/>
</dbReference>
<dbReference type="Pfam" id="PF03466">
    <property type="entry name" value="LysR_substrate"/>
    <property type="match status" value="1"/>
</dbReference>
<organism evidence="6 7">
    <name type="scientific">Nocardioides albertanoniae</name>
    <dbReference type="NCBI Taxonomy" id="1175486"/>
    <lineage>
        <taxon>Bacteria</taxon>
        <taxon>Bacillati</taxon>
        <taxon>Actinomycetota</taxon>
        <taxon>Actinomycetes</taxon>
        <taxon>Propionibacteriales</taxon>
        <taxon>Nocardioidaceae</taxon>
        <taxon>Nocardioides</taxon>
    </lineage>
</organism>
<dbReference type="SUPFAM" id="SSF46785">
    <property type="entry name" value="Winged helix' DNA-binding domain"/>
    <property type="match status" value="1"/>
</dbReference>
<evidence type="ECO:0000313" key="7">
    <source>
        <dbReference type="Proteomes" id="UP000320209"/>
    </source>
</evidence>